<dbReference type="Pfam" id="PF09656">
    <property type="entry name" value="PGPGW"/>
    <property type="match status" value="1"/>
</dbReference>
<dbReference type="InterPro" id="IPR019099">
    <property type="entry name" value="Uncharacterised_PGPGW_TM"/>
</dbReference>
<organism evidence="3 4">
    <name type="scientific">Amycolatopsis arida</name>
    <dbReference type="NCBI Taxonomy" id="587909"/>
    <lineage>
        <taxon>Bacteria</taxon>
        <taxon>Bacillati</taxon>
        <taxon>Actinomycetota</taxon>
        <taxon>Actinomycetes</taxon>
        <taxon>Pseudonocardiales</taxon>
        <taxon>Pseudonocardiaceae</taxon>
        <taxon>Amycolatopsis</taxon>
    </lineage>
</organism>
<keyword evidence="2" id="KW-0472">Membrane</keyword>
<feature type="region of interest" description="Disordered" evidence="1">
    <location>
        <begin position="1"/>
        <end position="29"/>
    </location>
</feature>
<feature type="transmembrane region" description="Helical" evidence="2">
    <location>
        <begin position="39"/>
        <end position="61"/>
    </location>
</feature>
<gene>
    <name evidence="3" type="ORF">SAMN05421810_101822</name>
</gene>
<evidence type="ECO:0000256" key="2">
    <source>
        <dbReference type="SAM" id="Phobius"/>
    </source>
</evidence>
<proteinExistence type="predicted"/>
<dbReference type="AlphaFoldDB" id="A0A1I5M7C0"/>
<feature type="transmembrane region" description="Helical" evidence="2">
    <location>
        <begin position="112"/>
        <end position="137"/>
    </location>
</feature>
<dbReference type="InterPro" id="IPR013434">
    <property type="entry name" value="CHP02611"/>
</dbReference>
<keyword evidence="2" id="KW-1133">Transmembrane helix</keyword>
<evidence type="ECO:0000313" key="4">
    <source>
        <dbReference type="Proteomes" id="UP000198727"/>
    </source>
</evidence>
<keyword evidence="4" id="KW-1185">Reference proteome</keyword>
<reference evidence="4" key="1">
    <citation type="submission" date="2016-10" db="EMBL/GenBank/DDBJ databases">
        <authorList>
            <person name="Varghese N."/>
            <person name="Submissions S."/>
        </authorList>
    </citation>
    <scope>NUCLEOTIDE SEQUENCE [LARGE SCALE GENOMIC DNA]</scope>
    <source>
        <strain evidence="4">CGMCC 4.5579</strain>
    </source>
</reference>
<dbReference type="Proteomes" id="UP000198727">
    <property type="component" value="Unassembled WGS sequence"/>
</dbReference>
<dbReference type="NCBIfam" id="TIGR02611">
    <property type="entry name" value="TIGR02611 family protein"/>
    <property type="match status" value="1"/>
</dbReference>
<accession>A0A1I5M7C0</accession>
<evidence type="ECO:0000256" key="1">
    <source>
        <dbReference type="SAM" id="MobiDB-lite"/>
    </source>
</evidence>
<feature type="transmembrane region" description="Helical" evidence="2">
    <location>
        <begin position="67"/>
        <end position="91"/>
    </location>
</feature>
<dbReference type="STRING" id="587909.SAMN05421810_101822"/>
<keyword evidence="2" id="KW-0812">Transmembrane</keyword>
<dbReference type="EMBL" id="FOWW01000001">
    <property type="protein sequence ID" value="SFP05439.1"/>
    <property type="molecule type" value="Genomic_DNA"/>
</dbReference>
<protein>
    <submittedName>
        <fullName evidence="3">TIGR02611 family protein</fullName>
    </submittedName>
</protein>
<name>A0A1I5M7C0_9PSEU</name>
<evidence type="ECO:0000313" key="3">
    <source>
        <dbReference type="EMBL" id="SFP05439.1"/>
    </source>
</evidence>
<sequence length="151" mass="16424">MRDPAEPNPTSRQDDVVTQPGRHRPGRERLRARPALNSAYRVVVGALGGVVVLAGVVLIPYPGPGWLVVFAGLGILATEFVWAHHVNTYALGTYRRWAAWLRRQHPGVRIGLGAATGLVVLVTLWLTGALGLVNGWLDLGWDWLSSPLAPR</sequence>